<dbReference type="EMBL" id="JANHOG010000144">
    <property type="protein sequence ID" value="KAJ3557619.1"/>
    <property type="molecule type" value="Genomic_DNA"/>
</dbReference>
<gene>
    <name evidence="1" type="ORF">NM688_g1376</name>
</gene>
<dbReference type="Proteomes" id="UP001148662">
    <property type="component" value="Unassembled WGS sequence"/>
</dbReference>
<organism evidence="1 2">
    <name type="scientific">Phlebia brevispora</name>
    <dbReference type="NCBI Taxonomy" id="194682"/>
    <lineage>
        <taxon>Eukaryota</taxon>
        <taxon>Fungi</taxon>
        <taxon>Dikarya</taxon>
        <taxon>Basidiomycota</taxon>
        <taxon>Agaricomycotina</taxon>
        <taxon>Agaricomycetes</taxon>
        <taxon>Polyporales</taxon>
        <taxon>Meruliaceae</taxon>
        <taxon>Phlebia</taxon>
    </lineage>
</organism>
<proteinExistence type="predicted"/>
<name>A0ACC1TBP7_9APHY</name>
<accession>A0ACC1TBP7</accession>
<evidence type="ECO:0000313" key="1">
    <source>
        <dbReference type="EMBL" id="KAJ3557619.1"/>
    </source>
</evidence>
<keyword evidence="2" id="KW-1185">Reference proteome</keyword>
<protein>
    <submittedName>
        <fullName evidence="1">Uncharacterized protein</fullName>
    </submittedName>
</protein>
<reference evidence="1" key="1">
    <citation type="submission" date="2022-07" db="EMBL/GenBank/DDBJ databases">
        <title>Genome Sequence of Phlebia brevispora.</title>
        <authorList>
            <person name="Buettner E."/>
        </authorList>
    </citation>
    <scope>NUCLEOTIDE SEQUENCE</scope>
    <source>
        <strain evidence="1">MPL23</strain>
    </source>
</reference>
<sequence>MPSAVRKKSSSNLLRHFSRHKADTDLLDTNEETESERPGHQRYATSPGGSAGLQSRRHLSFFGRERPPTSDAEEHSQSLDYFALSPSRVTAFVPIADSPKTILPRSSPDHMQMPFPQIADHGEAPVSLPSHSQSSPYSLEDSSGITAEFDNAAHSMHADPRSYIDSPNDNQAATTLEPEPNAEIQSDAASGAATGSSPAPLPDDDILQPVVIEKVEGIEKMIEKKSLETKLASKKDDEFDAEYSVVEGAAPDGQSFAEDIAQTIENGLNIFQEQCPVLLDALEEIGKLHPALGAVVLAFRAAYHMWKNNRDNDKRVVMLYVSMMDMMAVLRSVPRSSSNAGVWTLLSQHCIAAESSIKDCANVCDLYLKKSSLIRVLKGPIWQAELIQWITKFGEHKQNFLIALSLFTSNAAQDTQATLSAVGLRVADISDKLTMLITRLTPTNEVELTTKINEKGGTQAILRNEAYLHELFDAQAGTRGSASTVGSAVGIAVGHSDGTALQPGDKTKNSENPSKSEKPKASSDYDFQNFKEEISEELKAAVEKNLLTFEGKYILEQDRLKNFISDANNQLLAAVTAGPHELVNNEALRTLWKDMIWRRNVKSRFFVMTLRDNLNDIVKRTQAKTESEEAQAKTESAEANTGTDEVHDSLQTDDWAFEYISIAYLQPIMEAFDDDGSGYTTVFEVNRFVDSLPPRLNWSLPHWIAYWAIGWELVSAEYCKKILEIFAHMFKMRANVLPENRSVVDNYLNEVWETGAKLVTPMATRNRDDTVHLVETKFCGFLEYEEERIKRNLQKVKFDIDALDTVYIVAGPERIDNTRVRIEKHVYPLLYLLLRRDLTILDIAKTKVLHKDELPDSASSAKWVYYAVSLRFQHLKVRFTQQKMDVDKQMKTVASGMFEYYSDPGTLFNMSNFATRSYDPPQTSEAPTLEYKEHREILNYPVQDRYRTRRLKYPSEHDLDDTLEGARNDEAVVSTDLGDSSNTINAAKTLNNLQRRRIAYECLPELPTEADRQASWAIKALLGPWNGFVYNRVFYPDSYMRSFYFHACTEEDANVEALGFYNGIQFTLRGQCDMDGDGILSVMFCTQYSEGYWNEYFFGHVLPDGSLRTPAELVRHRPRPEEFALDKPKALWKYAWQAIRAQVSRKTKPKEYFANRRAALERLDALRIRFTNYGCGLDDPELKEFTFRMQMLTACDINLRRLKLDWQLKLMPGHQTYACNSCGERLGGARLICLDCQAPSLSCWQTVDLCDVPRCYTSTLKLERFDKPHTPEHDILKVRTVLQYRDLPELDRKAKVALEACRNIWEEAHFVEEPGLSHPTEGEDADDGNIAYSEGTVDASDFGNRLDGDVKVNSAATEDTPVAAQIACGICLQTVDQPCWFCVDCYHGEDEAPMYVVQVSIQAVFVAEARDPTTYADENFMCNTCNSRKEKKDPPTPTQKHTYIHALVRCQPKAGLVEEKTITMEEKVIALDAKIETLSSAFEEKVSLLDDRVSRVEDSLARVESKLDLLFSYLVNNQV</sequence>
<comment type="caution">
    <text evidence="1">The sequence shown here is derived from an EMBL/GenBank/DDBJ whole genome shotgun (WGS) entry which is preliminary data.</text>
</comment>
<evidence type="ECO:0000313" key="2">
    <source>
        <dbReference type="Proteomes" id="UP001148662"/>
    </source>
</evidence>